<dbReference type="SUPFAM" id="SSF46977">
    <property type="entry name" value="Succinate dehydrogenase/fumarate reductase flavoprotein C-terminal domain"/>
    <property type="match status" value="1"/>
</dbReference>
<dbReference type="Proteomes" id="UP000243547">
    <property type="component" value="Unassembled WGS sequence"/>
</dbReference>
<dbReference type="NCBIfam" id="TIGR00551">
    <property type="entry name" value="nadB"/>
    <property type="match status" value="1"/>
</dbReference>
<dbReference type="InterPro" id="IPR036188">
    <property type="entry name" value="FAD/NAD-bd_sf"/>
</dbReference>
<evidence type="ECO:0000313" key="17">
    <source>
        <dbReference type="EMBL" id="SHK33290.1"/>
    </source>
</evidence>
<evidence type="ECO:0000256" key="13">
    <source>
        <dbReference type="RuleBase" id="RU362049"/>
    </source>
</evidence>
<comment type="pathway">
    <text evidence="2 13">Cofactor biosynthesis; NAD(+) biosynthesis; iminoaspartate from L-aspartate (oxidase route): step 1/1.</text>
</comment>
<evidence type="ECO:0000256" key="8">
    <source>
        <dbReference type="ARBA" id="ARBA00022827"/>
    </source>
</evidence>
<dbReference type="InterPro" id="IPR037099">
    <property type="entry name" value="Fum_R/Succ_DH_flav-like_C_sf"/>
</dbReference>
<gene>
    <name evidence="17" type="ORF">SAMN02745227_02065</name>
</gene>
<organism evidence="17 18">
    <name type="scientific">Anaerobranca californiensis DSM 14826</name>
    <dbReference type="NCBI Taxonomy" id="1120989"/>
    <lineage>
        <taxon>Bacteria</taxon>
        <taxon>Bacillati</taxon>
        <taxon>Bacillota</taxon>
        <taxon>Clostridia</taxon>
        <taxon>Eubacteriales</taxon>
        <taxon>Proteinivoracaceae</taxon>
        <taxon>Anaerobranca</taxon>
    </lineage>
</organism>
<evidence type="ECO:0000256" key="12">
    <source>
        <dbReference type="PIRSR" id="PIRSR000171-1"/>
    </source>
</evidence>
<dbReference type="FunFam" id="3.90.700.10:FF:000002">
    <property type="entry name" value="L-aspartate oxidase"/>
    <property type="match status" value="1"/>
</dbReference>
<dbReference type="UniPathway" id="UPA00253">
    <property type="reaction ID" value="UER00326"/>
</dbReference>
<keyword evidence="9 13" id="KW-0560">Oxidoreductase</keyword>
<evidence type="ECO:0000313" key="18">
    <source>
        <dbReference type="Proteomes" id="UP000243547"/>
    </source>
</evidence>
<name>A0A1M6RLK0_9FIRM</name>
<dbReference type="InterPro" id="IPR003953">
    <property type="entry name" value="FAD-dep_OxRdtase_2_FAD-bd"/>
</dbReference>
<evidence type="ECO:0000256" key="6">
    <source>
        <dbReference type="ARBA" id="ARBA00022630"/>
    </source>
</evidence>
<comment type="function">
    <text evidence="13">Catalyzes the oxidation of L-aspartate to iminoaspartate.</text>
</comment>
<dbReference type="Gene3D" id="3.50.50.60">
    <property type="entry name" value="FAD/NAD(P)-binding domain"/>
    <property type="match status" value="1"/>
</dbReference>
<dbReference type="PIRSF" id="PIRSF000171">
    <property type="entry name" value="SDHA_APRA_LASPO"/>
    <property type="match status" value="1"/>
</dbReference>
<dbReference type="GO" id="GO:0008734">
    <property type="term" value="F:L-aspartate oxidase activity"/>
    <property type="evidence" value="ECO:0007669"/>
    <property type="project" value="UniProtKB-UniRule"/>
</dbReference>
<accession>A0A1M6RLK0</accession>
<protein>
    <recommendedName>
        <fullName evidence="5 11">L-aspartate oxidase</fullName>
        <ecNumber evidence="4 11">1.4.3.16</ecNumber>
    </recommendedName>
</protein>
<keyword evidence="14" id="KW-0472">Membrane</keyword>
<comment type="similarity">
    <text evidence="3 13">Belongs to the FAD-dependent oxidoreductase 2 family. NadB subfamily.</text>
</comment>
<sequence length="533" mass="59336">MIGRYLADFKKENLKIEKTDIVIIGAGLAGLFVALQLKPSFNVTIITKRKLTDSNTEQAQGGIAAAICEKDSPQLHFKDTINAGHGLCNIDVVNEVVNKGPKAIQALLYYGVPFDRQQGQLALTREGAHSRRRVLHASGDGTGRVIRETLTERIKERNNISILEDTFIIDIYTEEGEAKGVFIKGDHGIILLLAKYVVLASGGAGQLFKYTTNPEVATADGIAMAYRAKADVRDMEFVQFHPTALVLPKAPRFLISEAVRGEGAILVNHNGEAFMAKYHESKDLAPRDIVSRAMLEEMEKSNSDYLFLDVSHMTEEKMEGRFPTIYKTCREFGINVPKEPIPVAPAAHYFMGGVVVDKEGKTNIKGLLACGEVTSTGLHGANRLASNSLLEALVFGQNIADYINDNLKGLDNDIKIILPEYKYIFTGPVKPKTIKEEIQELMWKYAGLKRNQRGLITLINRLEQLTKELSVPQDVEDFETINMLQVSLLLAQGALLRTESRGGHFREDYPKADKGWKKHINFNIDKNIFYSEI</sequence>
<keyword evidence="7 13" id="KW-0662">Pyridine nucleotide biosynthesis</keyword>
<evidence type="ECO:0000259" key="15">
    <source>
        <dbReference type="Pfam" id="PF00890"/>
    </source>
</evidence>
<dbReference type="SUPFAM" id="SSF51905">
    <property type="entry name" value="FAD/NAD(P)-binding domain"/>
    <property type="match status" value="1"/>
</dbReference>
<keyword evidence="18" id="KW-1185">Reference proteome</keyword>
<feature type="domain" description="Fumarate reductase/succinate dehydrogenase flavoprotein-like C-terminal" evidence="16">
    <location>
        <begin position="436"/>
        <end position="522"/>
    </location>
</feature>
<evidence type="ECO:0000256" key="11">
    <source>
        <dbReference type="NCBIfam" id="TIGR00551"/>
    </source>
</evidence>
<dbReference type="InterPro" id="IPR005288">
    <property type="entry name" value="NadB"/>
</dbReference>
<keyword evidence="8 13" id="KW-0274">FAD</keyword>
<dbReference type="Pfam" id="PF02910">
    <property type="entry name" value="Succ_DH_flav_C"/>
    <property type="match status" value="1"/>
</dbReference>
<evidence type="ECO:0000256" key="3">
    <source>
        <dbReference type="ARBA" id="ARBA00008562"/>
    </source>
</evidence>
<feature type="transmembrane region" description="Helical" evidence="14">
    <location>
        <begin position="21"/>
        <end position="37"/>
    </location>
</feature>
<reference evidence="18" key="1">
    <citation type="submission" date="2016-11" db="EMBL/GenBank/DDBJ databases">
        <authorList>
            <person name="Varghese N."/>
            <person name="Submissions S."/>
        </authorList>
    </citation>
    <scope>NUCLEOTIDE SEQUENCE [LARGE SCALE GENOMIC DNA]</scope>
    <source>
        <strain evidence="18">DSM 14826</strain>
    </source>
</reference>
<keyword evidence="6 13" id="KW-0285">Flavoprotein</keyword>
<dbReference type="NCBIfam" id="NF005701">
    <property type="entry name" value="PRK07512.1"/>
    <property type="match status" value="1"/>
</dbReference>
<dbReference type="PANTHER" id="PTHR42716">
    <property type="entry name" value="L-ASPARTATE OXIDASE"/>
    <property type="match status" value="1"/>
</dbReference>
<dbReference type="GO" id="GO:0005737">
    <property type="term" value="C:cytoplasm"/>
    <property type="evidence" value="ECO:0007669"/>
    <property type="project" value="UniProtKB-SubCell"/>
</dbReference>
<dbReference type="GO" id="GO:0033765">
    <property type="term" value="F:steroid dehydrogenase activity, acting on the CH-CH group of donors"/>
    <property type="evidence" value="ECO:0007669"/>
    <property type="project" value="UniProtKB-ARBA"/>
</dbReference>
<dbReference type="GO" id="GO:0034628">
    <property type="term" value="P:'de novo' NAD+ biosynthetic process from L-aspartate"/>
    <property type="evidence" value="ECO:0007669"/>
    <property type="project" value="TreeGrafter"/>
</dbReference>
<evidence type="ECO:0000256" key="14">
    <source>
        <dbReference type="SAM" id="Phobius"/>
    </source>
</evidence>
<comment type="subcellular location">
    <subcellularLocation>
        <location evidence="13">Cytoplasm</location>
    </subcellularLocation>
</comment>
<comment type="cofactor">
    <cofactor evidence="1 13">
        <name>FAD</name>
        <dbReference type="ChEBI" id="CHEBI:57692"/>
    </cofactor>
</comment>
<evidence type="ECO:0000256" key="9">
    <source>
        <dbReference type="ARBA" id="ARBA00023002"/>
    </source>
</evidence>
<dbReference type="RefSeq" id="WP_072908521.1">
    <property type="nucleotide sequence ID" value="NZ_FRAI01000034.1"/>
</dbReference>
<dbReference type="OrthoDB" id="9806724at2"/>
<evidence type="ECO:0000256" key="2">
    <source>
        <dbReference type="ARBA" id="ARBA00004950"/>
    </source>
</evidence>
<keyword evidence="14" id="KW-1133">Transmembrane helix</keyword>
<evidence type="ECO:0000256" key="7">
    <source>
        <dbReference type="ARBA" id="ARBA00022642"/>
    </source>
</evidence>
<dbReference type="PANTHER" id="PTHR42716:SF2">
    <property type="entry name" value="L-ASPARTATE OXIDASE, CHLOROPLASTIC"/>
    <property type="match status" value="1"/>
</dbReference>
<dbReference type="InterPro" id="IPR015939">
    <property type="entry name" value="Fum_Rdtase/Succ_DH_flav-like_C"/>
</dbReference>
<dbReference type="PRINTS" id="PR00368">
    <property type="entry name" value="FADPNR"/>
</dbReference>
<keyword evidence="14" id="KW-0812">Transmembrane</keyword>
<evidence type="ECO:0000256" key="5">
    <source>
        <dbReference type="ARBA" id="ARBA00021901"/>
    </source>
</evidence>
<comment type="catalytic activity">
    <reaction evidence="10">
        <text>L-aspartate + O2 = iminosuccinate + H2O2</text>
        <dbReference type="Rhea" id="RHEA:25876"/>
        <dbReference type="ChEBI" id="CHEBI:15379"/>
        <dbReference type="ChEBI" id="CHEBI:16240"/>
        <dbReference type="ChEBI" id="CHEBI:29991"/>
        <dbReference type="ChEBI" id="CHEBI:77875"/>
        <dbReference type="EC" id="1.4.3.16"/>
    </reaction>
    <physiologicalReaction direction="left-to-right" evidence="10">
        <dbReference type="Rhea" id="RHEA:25877"/>
    </physiologicalReaction>
</comment>
<feature type="domain" description="FAD-dependent oxidoreductase 2 FAD-binding" evidence="15">
    <location>
        <begin position="20"/>
        <end position="389"/>
    </location>
</feature>
<dbReference type="Gene3D" id="1.20.58.100">
    <property type="entry name" value="Fumarate reductase/succinate dehydrogenase flavoprotein-like, C-terminal domain"/>
    <property type="match status" value="1"/>
</dbReference>
<evidence type="ECO:0000256" key="10">
    <source>
        <dbReference type="ARBA" id="ARBA00048305"/>
    </source>
</evidence>
<dbReference type="EC" id="1.4.3.16" evidence="4 11"/>
<evidence type="ECO:0000256" key="4">
    <source>
        <dbReference type="ARBA" id="ARBA00012173"/>
    </source>
</evidence>
<feature type="active site" description="Proton acceptor" evidence="12">
    <location>
        <position position="287"/>
    </location>
</feature>
<dbReference type="InterPro" id="IPR027477">
    <property type="entry name" value="Succ_DH/fumarate_Rdtase_cat_sf"/>
</dbReference>
<evidence type="ECO:0000259" key="16">
    <source>
        <dbReference type="Pfam" id="PF02910"/>
    </source>
</evidence>
<dbReference type="Pfam" id="PF00890">
    <property type="entry name" value="FAD_binding_2"/>
    <property type="match status" value="1"/>
</dbReference>
<proteinExistence type="inferred from homology"/>
<dbReference type="SUPFAM" id="SSF56425">
    <property type="entry name" value="Succinate dehydrogenase/fumarate reductase flavoprotein, catalytic domain"/>
    <property type="match status" value="1"/>
</dbReference>
<dbReference type="Gene3D" id="3.90.700.10">
    <property type="entry name" value="Succinate dehydrogenase/fumarate reductase flavoprotein, catalytic domain"/>
    <property type="match status" value="1"/>
</dbReference>
<dbReference type="STRING" id="1120989.SAMN02745227_02065"/>
<evidence type="ECO:0000256" key="1">
    <source>
        <dbReference type="ARBA" id="ARBA00001974"/>
    </source>
</evidence>
<dbReference type="AlphaFoldDB" id="A0A1M6RLK0"/>
<dbReference type="EMBL" id="FRAI01000034">
    <property type="protein sequence ID" value="SHK33290.1"/>
    <property type="molecule type" value="Genomic_DNA"/>
</dbReference>